<feature type="chain" id="PRO_5026801676" evidence="2">
    <location>
        <begin position="27"/>
        <end position="107"/>
    </location>
</feature>
<feature type="compositionally biased region" description="Polar residues" evidence="1">
    <location>
        <begin position="25"/>
        <end position="44"/>
    </location>
</feature>
<keyword evidence="2" id="KW-0732">Signal</keyword>
<gene>
    <name evidence="3" type="ORF">AVDCRST_MAG33-1920</name>
</gene>
<sequence>MRKYLVSLALVAVLGLAAGASTFTGAQETESPTDLSGSCVSVVSSPELDGTPDDATPDVGTPEVGTPAADGTPAVDGTPDTSATPEGTPEGTPSAEDCATPESTPDA</sequence>
<feature type="signal peptide" evidence="2">
    <location>
        <begin position="1"/>
        <end position="26"/>
    </location>
</feature>
<organism evidence="3">
    <name type="scientific">uncultured Thermomicrobiales bacterium</name>
    <dbReference type="NCBI Taxonomy" id="1645740"/>
    <lineage>
        <taxon>Bacteria</taxon>
        <taxon>Pseudomonadati</taxon>
        <taxon>Thermomicrobiota</taxon>
        <taxon>Thermomicrobia</taxon>
        <taxon>Thermomicrobiales</taxon>
        <taxon>environmental samples</taxon>
    </lineage>
</organism>
<accession>A0A6J4UYM5</accession>
<feature type="region of interest" description="Disordered" evidence="1">
    <location>
        <begin position="25"/>
        <end position="107"/>
    </location>
</feature>
<evidence type="ECO:0000313" key="3">
    <source>
        <dbReference type="EMBL" id="CAA9564167.1"/>
    </source>
</evidence>
<proteinExistence type="predicted"/>
<evidence type="ECO:0000256" key="2">
    <source>
        <dbReference type="SAM" id="SignalP"/>
    </source>
</evidence>
<protein>
    <submittedName>
        <fullName evidence="3">Uncharacterized protein</fullName>
    </submittedName>
</protein>
<name>A0A6J4UYM5_9BACT</name>
<dbReference type="EMBL" id="CADCWK010000210">
    <property type="protein sequence ID" value="CAA9564167.1"/>
    <property type="molecule type" value="Genomic_DNA"/>
</dbReference>
<reference evidence="3" key="1">
    <citation type="submission" date="2020-02" db="EMBL/GenBank/DDBJ databases">
        <authorList>
            <person name="Meier V. D."/>
        </authorList>
    </citation>
    <scope>NUCLEOTIDE SEQUENCE</scope>
    <source>
        <strain evidence="3">AVDCRST_MAG33</strain>
    </source>
</reference>
<dbReference type="AlphaFoldDB" id="A0A6J4UYM5"/>
<evidence type="ECO:0000256" key="1">
    <source>
        <dbReference type="SAM" id="MobiDB-lite"/>
    </source>
</evidence>